<proteinExistence type="predicted"/>
<sequence length="101" mass="11537">MMGHAKAVHNAFDIQLAFSRNKDHSKTSFCRTHSKAQRRRGQPGVFSPPGGFSEARGGQLAPSHTSTPHTDSYMLEFMFPLVKLDENSQKYTWQLYILFNY</sequence>
<evidence type="ECO:0000313" key="2">
    <source>
        <dbReference type="EMBL" id="MEQ2185679.1"/>
    </source>
</evidence>
<protein>
    <submittedName>
        <fullName evidence="2">Uncharacterized protein</fullName>
    </submittedName>
</protein>
<accession>A0ABV0PQB7</accession>
<feature type="compositionally biased region" description="Basic residues" evidence="1">
    <location>
        <begin position="32"/>
        <end position="41"/>
    </location>
</feature>
<reference evidence="2 3" key="1">
    <citation type="submission" date="2021-06" db="EMBL/GenBank/DDBJ databases">
        <authorList>
            <person name="Palmer J.M."/>
        </authorList>
    </citation>
    <scope>NUCLEOTIDE SEQUENCE [LARGE SCALE GENOMIC DNA]</scope>
    <source>
        <strain evidence="2 3">GA_2019</strain>
        <tissue evidence="2">Muscle</tissue>
    </source>
</reference>
<dbReference type="EMBL" id="JAHRIO010081931">
    <property type="protein sequence ID" value="MEQ2185679.1"/>
    <property type="molecule type" value="Genomic_DNA"/>
</dbReference>
<name>A0ABV0PQB7_9TELE</name>
<dbReference type="Proteomes" id="UP001476798">
    <property type="component" value="Unassembled WGS sequence"/>
</dbReference>
<evidence type="ECO:0000256" key="1">
    <source>
        <dbReference type="SAM" id="MobiDB-lite"/>
    </source>
</evidence>
<evidence type="ECO:0000313" key="3">
    <source>
        <dbReference type="Proteomes" id="UP001476798"/>
    </source>
</evidence>
<keyword evidence="3" id="KW-1185">Reference proteome</keyword>
<gene>
    <name evidence="2" type="ORF">GOODEAATRI_020778</name>
</gene>
<feature type="region of interest" description="Disordered" evidence="1">
    <location>
        <begin position="22"/>
        <end position="69"/>
    </location>
</feature>
<comment type="caution">
    <text evidence="2">The sequence shown here is derived from an EMBL/GenBank/DDBJ whole genome shotgun (WGS) entry which is preliminary data.</text>
</comment>
<organism evidence="2 3">
    <name type="scientific">Goodea atripinnis</name>
    <dbReference type="NCBI Taxonomy" id="208336"/>
    <lineage>
        <taxon>Eukaryota</taxon>
        <taxon>Metazoa</taxon>
        <taxon>Chordata</taxon>
        <taxon>Craniata</taxon>
        <taxon>Vertebrata</taxon>
        <taxon>Euteleostomi</taxon>
        <taxon>Actinopterygii</taxon>
        <taxon>Neopterygii</taxon>
        <taxon>Teleostei</taxon>
        <taxon>Neoteleostei</taxon>
        <taxon>Acanthomorphata</taxon>
        <taxon>Ovalentaria</taxon>
        <taxon>Atherinomorphae</taxon>
        <taxon>Cyprinodontiformes</taxon>
        <taxon>Goodeidae</taxon>
        <taxon>Goodea</taxon>
    </lineage>
</organism>